<organism evidence="2 3">
    <name type="scientific">Plasmodium gallinaceum</name>
    <dbReference type="NCBI Taxonomy" id="5849"/>
    <lineage>
        <taxon>Eukaryota</taxon>
        <taxon>Sar</taxon>
        <taxon>Alveolata</taxon>
        <taxon>Apicomplexa</taxon>
        <taxon>Aconoidasida</taxon>
        <taxon>Haemosporida</taxon>
        <taxon>Plasmodiidae</taxon>
        <taxon>Plasmodium</taxon>
        <taxon>Plasmodium (Haemamoeba)</taxon>
    </lineage>
</organism>
<evidence type="ECO:0000313" key="2">
    <source>
        <dbReference type="EMBL" id="CRG97968.1"/>
    </source>
</evidence>
<dbReference type="OrthoDB" id="6475849at2759"/>
<reference evidence="2" key="1">
    <citation type="submission" date="2015-04" db="EMBL/GenBank/DDBJ databases">
        <authorList>
            <consortium name="Pathogen Informatics"/>
        </authorList>
    </citation>
    <scope>NUCLEOTIDE SEQUENCE [LARGE SCALE GENOMIC DNA]</scope>
    <source>
        <strain evidence="2">8A</strain>
    </source>
</reference>
<feature type="region of interest" description="Disordered" evidence="1">
    <location>
        <begin position="173"/>
        <end position="263"/>
    </location>
</feature>
<dbReference type="EMBL" id="CVMV01000123">
    <property type="protein sequence ID" value="CRG97968.1"/>
    <property type="molecule type" value="Genomic_DNA"/>
</dbReference>
<dbReference type="VEuPathDB" id="PlasmoDB:PGAL8A_00040300"/>
<evidence type="ECO:0000313" key="3">
    <source>
        <dbReference type="Proteomes" id="UP000220797"/>
    </source>
</evidence>
<comment type="caution">
    <text evidence="2">The sequence shown here is derived from an EMBL/GenBank/DDBJ whole genome shotgun (WGS) entry which is preliminary data.</text>
</comment>
<feature type="compositionally biased region" description="Basic and acidic residues" evidence="1">
    <location>
        <begin position="173"/>
        <end position="187"/>
    </location>
</feature>
<dbReference type="RefSeq" id="XP_028530767.1">
    <property type="nucleotide sequence ID" value="XM_028674411.1"/>
</dbReference>
<evidence type="ECO:0000256" key="1">
    <source>
        <dbReference type="SAM" id="MobiDB-lite"/>
    </source>
</evidence>
<sequence length="286" mass="34164">MESVNKCVIGTKIFIKDKNKCDSYKTLVDKNILQTKNELKYGRVLAEGEITGKKQSNAEGCLKECPLDNKKNICKDPDLYKDPFNYYRKVMIPQFSKRFNKETNEMDPKSKSLKWNAYWNEISTTKVRDLYSISRRRNIRDEEKNKKIDIIMRELDSEFEKFLCECKKEMTDNKTESESNKVMRDNITESESEEEMRENKTESESEEEMRENKTESESEEEMRENKTEFESKKEMRDNKTVSESEKEMRYNKIESESKKEQGTNEIRNYKKKIWQLLIVLIILGRI</sequence>
<dbReference type="Proteomes" id="UP000220797">
    <property type="component" value="Unassembled WGS sequence"/>
</dbReference>
<protein>
    <submittedName>
        <fullName evidence="2">Fam-g protein</fullName>
    </submittedName>
</protein>
<feature type="compositionally biased region" description="Basic and acidic residues" evidence="1">
    <location>
        <begin position="223"/>
        <end position="262"/>
    </location>
</feature>
<keyword evidence="3" id="KW-1185">Reference proteome</keyword>
<proteinExistence type="predicted"/>
<dbReference type="AlphaFoldDB" id="A0A1J1H3P7"/>
<gene>
    <name evidence="2" type="ORF">PGAL8A_00040300</name>
</gene>
<name>A0A1J1H3P7_PLAGA</name>
<dbReference type="GeneID" id="39728927"/>
<accession>A0A1J1H3P7</accession>